<dbReference type="OrthoDB" id="122690at2"/>
<protein>
    <submittedName>
        <fullName evidence="2">Predicted nucleic acid-binding protein, contains PIN domain</fullName>
    </submittedName>
</protein>
<keyword evidence="3" id="KW-1185">Reference proteome</keyword>
<dbReference type="Gene3D" id="3.40.50.1010">
    <property type="entry name" value="5'-nuclease"/>
    <property type="match status" value="1"/>
</dbReference>
<dbReference type="Pfam" id="PF01850">
    <property type="entry name" value="PIN"/>
    <property type="match status" value="1"/>
</dbReference>
<accession>A0A1H6A3Y4</accession>
<reference evidence="2 3" key="1">
    <citation type="submission" date="2016-10" db="EMBL/GenBank/DDBJ databases">
        <authorList>
            <person name="de Groot N.N."/>
        </authorList>
    </citation>
    <scope>NUCLEOTIDE SEQUENCE [LARGE SCALE GENOMIC DNA]</scope>
    <source>
        <strain evidence="2 3">DSM 22489</strain>
    </source>
</reference>
<gene>
    <name evidence="2" type="ORF">SAMN05421819_2879</name>
</gene>
<dbReference type="SUPFAM" id="SSF88723">
    <property type="entry name" value="PIN domain-like"/>
    <property type="match status" value="1"/>
</dbReference>
<dbReference type="RefSeq" id="WP_103933765.1">
    <property type="nucleotide sequence ID" value="NZ_FNVA01000005.1"/>
</dbReference>
<dbReference type="AlphaFoldDB" id="A0A1H6A3Y4"/>
<evidence type="ECO:0000313" key="3">
    <source>
        <dbReference type="Proteomes" id="UP000236728"/>
    </source>
</evidence>
<proteinExistence type="predicted"/>
<feature type="domain" description="PIN" evidence="1">
    <location>
        <begin position="2"/>
        <end position="124"/>
    </location>
</feature>
<sequence>MIFLDTSILIAAAQSSHIHYENSAELLRAATRTNTACGSHSLAETYSSLSGMPKPLRLPIPAVMQVMSQVRERVKIVSLTDREYASVIEHTAASGLIGGIIFDALLIECARKVKATRIYSWNARHFRLLAPDLANRIFTP</sequence>
<evidence type="ECO:0000259" key="1">
    <source>
        <dbReference type="Pfam" id="PF01850"/>
    </source>
</evidence>
<evidence type="ECO:0000313" key="2">
    <source>
        <dbReference type="EMBL" id="SEG42785.1"/>
    </source>
</evidence>
<dbReference type="EMBL" id="FNVA01000005">
    <property type="protein sequence ID" value="SEG42785.1"/>
    <property type="molecule type" value="Genomic_DNA"/>
</dbReference>
<dbReference type="InterPro" id="IPR002716">
    <property type="entry name" value="PIN_dom"/>
</dbReference>
<dbReference type="InterPro" id="IPR029060">
    <property type="entry name" value="PIN-like_dom_sf"/>
</dbReference>
<dbReference type="Proteomes" id="UP000236728">
    <property type="component" value="Unassembled WGS sequence"/>
</dbReference>
<name>A0A1H6A3Y4_9BACT</name>
<organism evidence="2 3">
    <name type="scientific">Bryocella elongata</name>
    <dbReference type="NCBI Taxonomy" id="863522"/>
    <lineage>
        <taxon>Bacteria</taxon>
        <taxon>Pseudomonadati</taxon>
        <taxon>Acidobacteriota</taxon>
        <taxon>Terriglobia</taxon>
        <taxon>Terriglobales</taxon>
        <taxon>Acidobacteriaceae</taxon>
        <taxon>Bryocella</taxon>
    </lineage>
</organism>